<evidence type="ECO:0000313" key="2">
    <source>
        <dbReference type="EMBL" id="CDR02324.1"/>
    </source>
</evidence>
<dbReference type="AlphaFoldDB" id="A0A060ZD77"/>
<dbReference type="EMBL" id="LK022848">
    <property type="protein sequence ID" value="CDR02324.1"/>
    <property type="molecule type" value="Genomic_DNA"/>
</dbReference>
<dbReference type="HOGENOM" id="CLU_2318922_0_0_11"/>
<gene>
    <name evidence="2" type="ORF">SIRAN714</name>
</gene>
<name>A0A060ZD77_9ACTN</name>
<evidence type="ECO:0000256" key="1">
    <source>
        <dbReference type="SAM" id="MobiDB-lite"/>
    </source>
</evidence>
<feature type="region of interest" description="Disordered" evidence="1">
    <location>
        <begin position="66"/>
        <end position="99"/>
    </location>
</feature>
<reference evidence="2" key="1">
    <citation type="submission" date="2014-05" db="EMBL/GenBank/DDBJ databases">
        <authorList>
            <person name="Horn Fabian"/>
        </authorList>
    </citation>
    <scope>NUCLEOTIDE SEQUENCE</scope>
</reference>
<proteinExistence type="predicted"/>
<feature type="compositionally biased region" description="Low complexity" evidence="1">
    <location>
        <begin position="69"/>
        <end position="81"/>
    </location>
</feature>
<sequence>MSRAGALGVAEPEVDHVERIEAEILEILVDGAAQVLGVPGRGPAALLIADRADLGHDVRRCGTWIQRFTGPGAPSGPAGTPRWSRSRPRLTRPVPVAQR</sequence>
<accession>A0A060ZD77</accession>
<organism evidence="2">
    <name type="scientific">Streptomyces iranensis</name>
    <dbReference type="NCBI Taxonomy" id="576784"/>
    <lineage>
        <taxon>Bacteria</taxon>
        <taxon>Bacillati</taxon>
        <taxon>Actinomycetota</taxon>
        <taxon>Actinomycetes</taxon>
        <taxon>Kitasatosporales</taxon>
        <taxon>Streptomycetaceae</taxon>
        <taxon>Streptomyces</taxon>
        <taxon>Streptomyces violaceusniger group</taxon>
    </lineage>
</organism>
<protein>
    <submittedName>
        <fullName evidence="2">Uncharacterized protein</fullName>
    </submittedName>
</protein>